<dbReference type="Pfam" id="PF12470">
    <property type="entry name" value="SUFU_C"/>
    <property type="match status" value="1"/>
</dbReference>
<dbReference type="SUPFAM" id="SSF103359">
    <property type="entry name" value="Suppressor of Fused, N-terminal domain"/>
    <property type="match status" value="1"/>
</dbReference>
<evidence type="ECO:0000259" key="4">
    <source>
        <dbReference type="Pfam" id="PF12470"/>
    </source>
</evidence>
<comment type="caution">
    <text evidence="5">The sequence shown here is derived from an EMBL/GenBank/DDBJ whole genome shotgun (WGS) entry which is preliminary data.</text>
</comment>
<feature type="compositionally biased region" description="Basic and acidic residues" evidence="1">
    <location>
        <begin position="1"/>
        <end position="14"/>
    </location>
</feature>
<dbReference type="EMBL" id="LNIX01000017">
    <property type="protein sequence ID" value="OXA45832.1"/>
    <property type="molecule type" value="Genomic_DNA"/>
</dbReference>
<feature type="region of interest" description="Disordered" evidence="1">
    <location>
        <begin position="1"/>
        <end position="23"/>
    </location>
</feature>
<dbReference type="Pfam" id="PF01239">
    <property type="entry name" value="PPTA"/>
    <property type="match status" value="4"/>
</dbReference>
<keyword evidence="6" id="KW-1185">Reference proteome</keyword>
<dbReference type="GO" id="GO:0005737">
    <property type="term" value="C:cytoplasm"/>
    <property type="evidence" value="ECO:0007669"/>
    <property type="project" value="TreeGrafter"/>
</dbReference>
<dbReference type="Pfam" id="PF05076">
    <property type="entry name" value="SUFU"/>
    <property type="match status" value="1"/>
</dbReference>
<keyword evidence="2" id="KW-1133">Transmembrane helix</keyword>
<dbReference type="InterPro" id="IPR024314">
    <property type="entry name" value="SUFU_C"/>
</dbReference>
<keyword evidence="2" id="KW-0472">Membrane</keyword>
<dbReference type="PANTHER" id="PTHR10928:SF2">
    <property type="entry name" value="SUPPRESSOR OF FUSED HOMOLOG"/>
    <property type="match status" value="1"/>
</dbReference>
<dbReference type="InterPro" id="IPR038489">
    <property type="entry name" value="SUFU_C_sf"/>
</dbReference>
<name>A0A226DJW2_FOLCA</name>
<dbReference type="SUPFAM" id="SSF48439">
    <property type="entry name" value="Protein prenylyltransferase"/>
    <property type="match status" value="1"/>
</dbReference>
<reference evidence="5 6" key="1">
    <citation type="submission" date="2015-12" db="EMBL/GenBank/DDBJ databases">
        <title>The genome of Folsomia candida.</title>
        <authorList>
            <person name="Faddeeva A."/>
            <person name="Derks M.F."/>
            <person name="Anvar Y."/>
            <person name="Smit S."/>
            <person name="Van Straalen N."/>
            <person name="Roelofs D."/>
        </authorList>
    </citation>
    <scope>NUCLEOTIDE SEQUENCE [LARGE SCALE GENOMIC DNA]</scope>
    <source>
        <strain evidence="5 6">VU population</strain>
        <tissue evidence="5">Whole body</tissue>
    </source>
</reference>
<gene>
    <name evidence="5" type="ORF">Fcan01_19722</name>
</gene>
<evidence type="ECO:0000256" key="1">
    <source>
        <dbReference type="SAM" id="MobiDB-lite"/>
    </source>
</evidence>
<feature type="domain" description="Suppressor of fused C-terminal" evidence="4">
    <location>
        <begin position="727"/>
        <end position="818"/>
    </location>
</feature>
<dbReference type="InterPro" id="IPR002088">
    <property type="entry name" value="Prenyl_trans_a"/>
</dbReference>
<feature type="domain" description="Suppressor of fused-like" evidence="3">
    <location>
        <begin position="492"/>
        <end position="677"/>
    </location>
</feature>
<protein>
    <submittedName>
        <fullName evidence="5">Protein farnesyltransferase/geranylgeranyltransferase type-1 subunit alpha</fullName>
    </submittedName>
</protein>
<accession>A0A226DJW2</accession>
<dbReference type="PANTHER" id="PTHR10928">
    <property type="entry name" value="SUPPRESSOR OF FUSED"/>
    <property type="match status" value="1"/>
</dbReference>
<evidence type="ECO:0000313" key="6">
    <source>
        <dbReference type="Proteomes" id="UP000198287"/>
    </source>
</evidence>
<sequence length="823" mass="94548">MDKEAQDNLVRPEETNDDEGDDGEQYVMYKDRAEWADLTPVPQIEGDEPVVQIEYSAKFKDVYDYFRGAVEAGEKTERVLTLTSDAIMLNAANYTVWQYRRDVLEALGIPSVITKDGLNKEFEKEYEFSRQMIEENQKNYQVWHHRKSLVAWAAEYDDDSEEISLTDVELCTKLARLELVLTEKILETDAKNYHAWQHRQWVLRTFKIFDAELDFVTNLIYEDVRNNSAWNQRFFVLSNIPNLKQECLEMDMAFTWTQIELAMSNESPWNYMKGLMDESALKTIKTTILNTCLNYYKNGSTSVPLMGFITELVLDTVDPKSDELYVQTLEICDILIEKDMIRRHFWDHIKKQDGKVRHYRIARALIFAFLSMLSLFSYYTFSYDATMNIQATDPTDPWHNQIMVTLVKTLHSGWLSKEILGRVWCGCRQNIMERCGSPTPWGLEEELHELPACHKSYHASLLHRFQQVNQHCDLSIREPVTFNSVNKIRFGGQDVLDYVVCYATRGNPVENVPDHWHYVSFGLSDIHGHDAMQDNPLPVTSGSRVSGLGFELTFRLEAKLEAVGDPPAWPVDLLQKLARYIHVTPDCIIVPGDHITWHAPLHGNLDVDCEINHMLVAQDVSIPKLETPTGCVAFHQVVGVTYSEVQLAQRWNATSLMNLFREQDDLGGSALVTDIFRKKAILELHPNLEGSITFGIQKDGSDLNGVGGRALWTQNARFYCHESHWWALRGRVDHNRHFTIKDTTMEDVITFVPNGMSGSFTTDSCPFAACGPWLHIQLDEVARKNISEDVEFLFSSEAVNPEFPKFLAWPEANLALTILDIRD</sequence>
<dbReference type="Proteomes" id="UP000198287">
    <property type="component" value="Unassembled WGS sequence"/>
</dbReference>
<dbReference type="Gene3D" id="1.25.40.120">
    <property type="entry name" value="Protein prenylyltransferase"/>
    <property type="match status" value="1"/>
</dbReference>
<dbReference type="InterPro" id="IPR037181">
    <property type="entry name" value="SUFU_N"/>
</dbReference>
<dbReference type="PROSITE" id="PS51147">
    <property type="entry name" value="PFTA"/>
    <property type="match status" value="4"/>
</dbReference>
<keyword evidence="2" id="KW-0812">Transmembrane</keyword>
<dbReference type="OrthoDB" id="10038834at2759"/>
<dbReference type="Gene3D" id="3.30.1360.230">
    <property type="entry name" value="Sufu, C-terminal domain"/>
    <property type="match status" value="1"/>
</dbReference>
<evidence type="ECO:0000256" key="2">
    <source>
        <dbReference type="SAM" id="Phobius"/>
    </source>
</evidence>
<dbReference type="InterPro" id="IPR007768">
    <property type="entry name" value="Suppressor_of_fused"/>
</dbReference>
<dbReference type="GO" id="GO:0005634">
    <property type="term" value="C:nucleus"/>
    <property type="evidence" value="ECO:0007669"/>
    <property type="project" value="TreeGrafter"/>
</dbReference>
<dbReference type="GO" id="GO:0008318">
    <property type="term" value="F:protein prenyltransferase activity"/>
    <property type="evidence" value="ECO:0007669"/>
    <property type="project" value="InterPro"/>
</dbReference>
<evidence type="ECO:0000313" key="5">
    <source>
        <dbReference type="EMBL" id="OXA45832.1"/>
    </source>
</evidence>
<dbReference type="STRING" id="158441.A0A226DJW2"/>
<dbReference type="InterPro" id="IPR020941">
    <property type="entry name" value="SUFU-like_domain"/>
</dbReference>
<dbReference type="AlphaFoldDB" id="A0A226DJW2"/>
<organism evidence="5 6">
    <name type="scientific">Folsomia candida</name>
    <name type="common">Springtail</name>
    <dbReference type="NCBI Taxonomy" id="158441"/>
    <lineage>
        <taxon>Eukaryota</taxon>
        <taxon>Metazoa</taxon>
        <taxon>Ecdysozoa</taxon>
        <taxon>Arthropoda</taxon>
        <taxon>Hexapoda</taxon>
        <taxon>Collembola</taxon>
        <taxon>Entomobryomorpha</taxon>
        <taxon>Isotomoidea</taxon>
        <taxon>Isotomidae</taxon>
        <taxon>Proisotominae</taxon>
        <taxon>Folsomia</taxon>
    </lineage>
</organism>
<keyword evidence="5" id="KW-0808">Transferase</keyword>
<proteinExistence type="predicted"/>
<evidence type="ECO:0000259" key="3">
    <source>
        <dbReference type="Pfam" id="PF05076"/>
    </source>
</evidence>
<feature type="transmembrane region" description="Helical" evidence="2">
    <location>
        <begin position="361"/>
        <end position="381"/>
    </location>
</feature>